<sequence>MEEIEDIDQGSNQEYSQQIEERVSIEHYDIQQTLNSQELPCLPKLFKNESDQFSDVDYQNSEHDQSQDEVDHQDKNNDDQFDEQQNSVKDIRKQFSQNSVQKSNGDRILKKFSVGKFVIQYLRILKGDKELECLIDPEL</sequence>
<proteinExistence type="predicted"/>
<feature type="compositionally biased region" description="Basic and acidic residues" evidence="1">
    <location>
        <begin position="60"/>
        <end position="78"/>
    </location>
</feature>
<gene>
    <name evidence="2" type="ORF">FGO68_gene2342</name>
</gene>
<feature type="region of interest" description="Disordered" evidence="1">
    <location>
        <begin position="58"/>
        <end position="85"/>
    </location>
</feature>
<evidence type="ECO:0000313" key="2">
    <source>
        <dbReference type="EMBL" id="TNV81701.1"/>
    </source>
</evidence>
<dbReference type="AlphaFoldDB" id="A0A8J8NWW5"/>
<evidence type="ECO:0000256" key="1">
    <source>
        <dbReference type="SAM" id="MobiDB-lite"/>
    </source>
</evidence>
<evidence type="ECO:0000313" key="3">
    <source>
        <dbReference type="Proteomes" id="UP000785679"/>
    </source>
</evidence>
<name>A0A8J8NWW5_HALGN</name>
<dbReference type="Proteomes" id="UP000785679">
    <property type="component" value="Unassembled WGS sequence"/>
</dbReference>
<reference evidence="2" key="1">
    <citation type="submission" date="2019-06" db="EMBL/GenBank/DDBJ databases">
        <authorList>
            <person name="Zheng W."/>
        </authorList>
    </citation>
    <scope>NUCLEOTIDE SEQUENCE</scope>
    <source>
        <strain evidence="2">QDHG01</strain>
    </source>
</reference>
<comment type="caution">
    <text evidence="2">The sequence shown here is derived from an EMBL/GenBank/DDBJ whole genome shotgun (WGS) entry which is preliminary data.</text>
</comment>
<organism evidence="2 3">
    <name type="scientific">Halteria grandinella</name>
    <dbReference type="NCBI Taxonomy" id="5974"/>
    <lineage>
        <taxon>Eukaryota</taxon>
        <taxon>Sar</taxon>
        <taxon>Alveolata</taxon>
        <taxon>Ciliophora</taxon>
        <taxon>Intramacronucleata</taxon>
        <taxon>Spirotrichea</taxon>
        <taxon>Stichotrichia</taxon>
        <taxon>Sporadotrichida</taxon>
        <taxon>Halteriidae</taxon>
        <taxon>Halteria</taxon>
    </lineage>
</organism>
<feature type="compositionally biased region" description="Polar residues" evidence="1">
    <location>
        <begin position="9"/>
        <end position="18"/>
    </location>
</feature>
<accession>A0A8J8NWW5</accession>
<keyword evidence="3" id="KW-1185">Reference proteome</keyword>
<dbReference type="EMBL" id="RRYP01005830">
    <property type="protein sequence ID" value="TNV81701.1"/>
    <property type="molecule type" value="Genomic_DNA"/>
</dbReference>
<feature type="region of interest" description="Disordered" evidence="1">
    <location>
        <begin position="1"/>
        <end position="20"/>
    </location>
</feature>
<protein>
    <submittedName>
        <fullName evidence="2">Uncharacterized protein</fullName>
    </submittedName>
</protein>